<proteinExistence type="predicted"/>
<evidence type="ECO:0000256" key="1">
    <source>
        <dbReference type="SAM" id="MobiDB-lite"/>
    </source>
</evidence>
<keyword evidence="3" id="KW-1185">Reference proteome</keyword>
<dbReference type="EMBL" id="JBHSLU010000067">
    <property type="protein sequence ID" value="MFC5507624.1"/>
    <property type="molecule type" value="Genomic_DNA"/>
</dbReference>
<evidence type="ECO:0000313" key="2">
    <source>
        <dbReference type="EMBL" id="MFC5507624.1"/>
    </source>
</evidence>
<dbReference type="RefSeq" id="WP_377817534.1">
    <property type="nucleotide sequence ID" value="NZ_JBHSLU010000067.1"/>
</dbReference>
<organism evidence="2 3">
    <name type="scientific">Bosea massiliensis</name>
    <dbReference type="NCBI Taxonomy" id="151419"/>
    <lineage>
        <taxon>Bacteria</taxon>
        <taxon>Pseudomonadati</taxon>
        <taxon>Pseudomonadota</taxon>
        <taxon>Alphaproteobacteria</taxon>
        <taxon>Hyphomicrobiales</taxon>
        <taxon>Boseaceae</taxon>
        <taxon>Bosea</taxon>
    </lineage>
</organism>
<evidence type="ECO:0000313" key="3">
    <source>
        <dbReference type="Proteomes" id="UP001596060"/>
    </source>
</evidence>
<protein>
    <submittedName>
        <fullName evidence="2">Uncharacterized protein</fullName>
    </submittedName>
</protein>
<gene>
    <name evidence="2" type="ORF">ACFPN9_20485</name>
</gene>
<dbReference type="Proteomes" id="UP001596060">
    <property type="component" value="Unassembled WGS sequence"/>
</dbReference>
<sequence>MTSNDTADAPKLDRFGFDFGIATSKRRAEMAAARKDGESFDGLTDRDVALMVERGQHAIMAAQTVRGRFLGDVNEVSVTAVYLAATAASEDAIQLFDAIAERKADLRVLLKKIRDYHEAVEEERKRDEEHRRAADAASIVAAAANADTGNKNAGTSRPAAALGGPDGMHAASNPKPTGEPRQGS</sequence>
<comment type="caution">
    <text evidence="2">The sequence shown here is derived from an EMBL/GenBank/DDBJ whole genome shotgun (WGS) entry which is preliminary data.</text>
</comment>
<feature type="region of interest" description="Disordered" evidence="1">
    <location>
        <begin position="143"/>
        <end position="184"/>
    </location>
</feature>
<name>A0ABW0P9Z4_9HYPH</name>
<accession>A0ABW0P9Z4</accession>
<reference evidence="3" key="1">
    <citation type="journal article" date="2019" name="Int. J. Syst. Evol. Microbiol.">
        <title>The Global Catalogue of Microorganisms (GCM) 10K type strain sequencing project: providing services to taxonomists for standard genome sequencing and annotation.</title>
        <authorList>
            <consortium name="The Broad Institute Genomics Platform"/>
            <consortium name="The Broad Institute Genome Sequencing Center for Infectious Disease"/>
            <person name="Wu L."/>
            <person name="Ma J."/>
        </authorList>
    </citation>
    <scope>NUCLEOTIDE SEQUENCE [LARGE SCALE GENOMIC DNA]</scope>
    <source>
        <strain evidence="3">CCUG 43117</strain>
    </source>
</reference>